<keyword evidence="1" id="KW-0812">Transmembrane</keyword>
<reference evidence="3" key="1">
    <citation type="submission" date="2015-11" db="EMBL/GenBank/DDBJ databases">
        <title>Genomic diversity of Staphylococcus saprophyticus strains from urinary tract infections, animal surfaces, and fermented foods.</title>
        <authorList>
            <person name="Wolfe B.E."/>
        </authorList>
    </citation>
    <scope>NUCLEOTIDE SEQUENCE [LARGE SCALE GENOMIC DNA]</scope>
    <source>
        <strain evidence="3">738_7</strain>
    </source>
</reference>
<feature type="transmembrane region" description="Helical" evidence="1">
    <location>
        <begin position="5"/>
        <end position="25"/>
    </location>
</feature>
<comment type="caution">
    <text evidence="2">The sequence shown here is derived from an EMBL/GenBank/DDBJ whole genome shotgun (WGS) entry which is preliminary data.</text>
</comment>
<feature type="transmembrane region" description="Helical" evidence="1">
    <location>
        <begin position="31"/>
        <end position="55"/>
    </location>
</feature>
<sequence>MKKLILNIIMWALFIRSIVTLINWFNGNSDVNIIIIFVYLAILTWVIIYLGYSLVKNHLYKNIKK</sequence>
<keyword evidence="1" id="KW-0472">Membrane</keyword>
<name>A0AAP7IBV9_9STAP</name>
<evidence type="ECO:0000313" key="2">
    <source>
        <dbReference type="EMBL" id="OEK51169.1"/>
    </source>
</evidence>
<dbReference type="AlphaFoldDB" id="A0AAP7IBV9"/>
<dbReference type="Proteomes" id="UP000095464">
    <property type="component" value="Unassembled WGS sequence"/>
</dbReference>
<keyword evidence="1" id="KW-1133">Transmembrane helix</keyword>
<proteinExistence type="predicted"/>
<evidence type="ECO:0000313" key="3">
    <source>
        <dbReference type="Proteomes" id="UP000095464"/>
    </source>
</evidence>
<dbReference type="EMBL" id="LNPX01000061">
    <property type="protein sequence ID" value="OEK51169.1"/>
    <property type="molecule type" value="Genomic_DNA"/>
</dbReference>
<gene>
    <name evidence="2" type="ORF">ASS94_13850</name>
</gene>
<evidence type="ECO:0000256" key="1">
    <source>
        <dbReference type="SAM" id="Phobius"/>
    </source>
</evidence>
<protein>
    <submittedName>
        <fullName evidence="2">Uncharacterized protein</fullName>
    </submittedName>
</protein>
<organism evidence="2 3">
    <name type="scientific">Staphylococcus equorum</name>
    <dbReference type="NCBI Taxonomy" id="246432"/>
    <lineage>
        <taxon>Bacteria</taxon>
        <taxon>Bacillati</taxon>
        <taxon>Bacillota</taxon>
        <taxon>Bacilli</taxon>
        <taxon>Bacillales</taxon>
        <taxon>Staphylococcaceae</taxon>
        <taxon>Staphylococcus</taxon>
    </lineage>
</organism>
<accession>A0AAP7IBV9</accession>